<dbReference type="EMBL" id="CP021425">
    <property type="protein sequence ID" value="ARU56399.1"/>
    <property type="molecule type" value="Genomic_DNA"/>
</dbReference>
<keyword evidence="4 6" id="KW-0808">Transferase</keyword>
<dbReference type="GO" id="GO:0005737">
    <property type="term" value="C:cytoplasm"/>
    <property type="evidence" value="ECO:0007669"/>
    <property type="project" value="InterPro"/>
</dbReference>
<keyword evidence="2" id="KW-0698">rRNA processing</keyword>
<dbReference type="KEGG" id="ome:OLMES_2336"/>
<evidence type="ECO:0000256" key="4">
    <source>
        <dbReference type="ARBA" id="ARBA00022679"/>
    </source>
</evidence>
<dbReference type="Pfam" id="PF05971">
    <property type="entry name" value="Methyltransf_10"/>
    <property type="match status" value="1"/>
</dbReference>
<dbReference type="Proteomes" id="UP000196027">
    <property type="component" value="Chromosome"/>
</dbReference>
<dbReference type="PIRSF" id="PIRSF029038">
    <property type="entry name" value="Mtase_YbiN_prd"/>
    <property type="match status" value="1"/>
</dbReference>
<reference evidence="6 7" key="1">
    <citation type="submission" date="2017-05" db="EMBL/GenBank/DDBJ databases">
        <title>Genomic insights into alkan degradation activity of Oleiphilus messinensis.</title>
        <authorList>
            <person name="Kozyavkin S.A."/>
            <person name="Slesarev A.I."/>
            <person name="Golyshin P.N."/>
            <person name="Korzhenkov A."/>
            <person name="Golyshina O.N."/>
            <person name="Toshchakov S.V."/>
        </authorList>
    </citation>
    <scope>NUCLEOTIDE SEQUENCE [LARGE SCALE GENOMIC DNA]</scope>
    <source>
        <strain evidence="6 7">ME102</strain>
    </source>
</reference>
<dbReference type="CDD" id="cd02440">
    <property type="entry name" value="AdoMet_MTases"/>
    <property type="match status" value="1"/>
</dbReference>
<dbReference type="GO" id="GO:0052907">
    <property type="term" value="F:23S rRNA (adenine(1618)-N(6))-methyltransferase activity"/>
    <property type="evidence" value="ECO:0007669"/>
    <property type="project" value="TreeGrafter"/>
</dbReference>
<dbReference type="NCBIfam" id="NF008725">
    <property type="entry name" value="PRK11727.1"/>
    <property type="match status" value="1"/>
</dbReference>
<dbReference type="InterPro" id="IPR029063">
    <property type="entry name" value="SAM-dependent_MTases_sf"/>
</dbReference>
<protein>
    <submittedName>
        <fullName evidence="6">SAM-dependent 23S rRNA m(6)A1618 methyltransferase</fullName>
    </submittedName>
</protein>
<evidence type="ECO:0000256" key="2">
    <source>
        <dbReference type="ARBA" id="ARBA00022552"/>
    </source>
</evidence>
<keyword evidence="5" id="KW-0949">S-adenosyl-L-methionine</keyword>
<dbReference type="SUPFAM" id="SSF53335">
    <property type="entry name" value="S-adenosyl-L-methionine-dependent methyltransferases"/>
    <property type="match status" value="1"/>
</dbReference>
<dbReference type="GO" id="GO:0070475">
    <property type="term" value="P:rRNA base methylation"/>
    <property type="evidence" value="ECO:0007669"/>
    <property type="project" value="TreeGrafter"/>
</dbReference>
<evidence type="ECO:0000313" key="7">
    <source>
        <dbReference type="Proteomes" id="UP000196027"/>
    </source>
</evidence>
<dbReference type="PANTHER" id="PTHR13393">
    <property type="entry name" value="SAM-DEPENDENT METHYLTRANSFERASE"/>
    <property type="match status" value="1"/>
</dbReference>
<dbReference type="InterPro" id="IPR010286">
    <property type="entry name" value="METTL16/RlmF"/>
</dbReference>
<evidence type="ECO:0000256" key="3">
    <source>
        <dbReference type="ARBA" id="ARBA00022603"/>
    </source>
</evidence>
<keyword evidence="1" id="KW-0963">Cytoplasm</keyword>
<evidence type="ECO:0000313" key="6">
    <source>
        <dbReference type="EMBL" id="ARU56399.1"/>
    </source>
</evidence>
<dbReference type="InterPro" id="IPR016909">
    <property type="entry name" value="rRNA_lsu_MeTfrase_F"/>
</dbReference>
<name>A0A1Y0I879_9GAMM</name>
<dbReference type="Gene3D" id="3.40.50.150">
    <property type="entry name" value="Vaccinia Virus protein VP39"/>
    <property type="match status" value="1"/>
</dbReference>
<gene>
    <name evidence="6" type="primary">rlmF</name>
    <name evidence="6" type="ORF">OLMES_2336</name>
</gene>
<organism evidence="6 7">
    <name type="scientific">Oleiphilus messinensis</name>
    <dbReference type="NCBI Taxonomy" id="141451"/>
    <lineage>
        <taxon>Bacteria</taxon>
        <taxon>Pseudomonadati</taxon>
        <taxon>Pseudomonadota</taxon>
        <taxon>Gammaproteobacteria</taxon>
        <taxon>Oceanospirillales</taxon>
        <taxon>Oleiphilaceae</taxon>
        <taxon>Oleiphilus</taxon>
    </lineage>
</organism>
<keyword evidence="3 6" id="KW-0489">Methyltransferase</keyword>
<evidence type="ECO:0000256" key="1">
    <source>
        <dbReference type="ARBA" id="ARBA00022490"/>
    </source>
</evidence>
<sequence>MKFWTIPEGYLCPPIPGRADYIHYLADLLAESYDGKPDESGIRMLDIGTGANCIYPILGAQIYGWQVIGAEVDPVSFASAQHIIAANSNLKKRIRLRKQTQPQSIFKNIIKPADRFDITMCNPPFHANSDDAAAGSRRKWKNLDPKASPQPSVKLNFGGQSNELWCKGGEVSFIRNMIKESKLFADQVCWFTTLVSKSGNLNTLKHRLNQTGVKETCIIEMSQGVKISRMLAWSFMEKQERVNWHGRNTAKSSK</sequence>
<dbReference type="PANTHER" id="PTHR13393:SF0">
    <property type="entry name" value="RNA N6-ADENOSINE-METHYLTRANSFERASE METTL16"/>
    <property type="match status" value="1"/>
</dbReference>
<dbReference type="AlphaFoldDB" id="A0A1Y0I879"/>
<keyword evidence="7" id="KW-1185">Reference proteome</keyword>
<evidence type="ECO:0000256" key="5">
    <source>
        <dbReference type="ARBA" id="ARBA00022691"/>
    </source>
</evidence>
<proteinExistence type="predicted"/>
<accession>A0A1Y0I879</accession>